<comment type="caution">
    <text evidence="7">The sequence shown here is derived from an EMBL/GenBank/DDBJ whole genome shotgun (WGS) entry which is preliminary data.</text>
</comment>
<evidence type="ECO:0000256" key="3">
    <source>
        <dbReference type="ARBA" id="ARBA00022989"/>
    </source>
</evidence>
<evidence type="ECO:0000256" key="2">
    <source>
        <dbReference type="ARBA" id="ARBA00022692"/>
    </source>
</evidence>
<feature type="transmembrane region" description="Helical" evidence="6">
    <location>
        <begin position="57"/>
        <end position="79"/>
    </location>
</feature>
<evidence type="ECO:0000313" key="7">
    <source>
        <dbReference type="EMBL" id="MCG6503149.1"/>
    </source>
</evidence>
<evidence type="ECO:0000256" key="5">
    <source>
        <dbReference type="SAM" id="MobiDB-lite"/>
    </source>
</evidence>
<feature type="compositionally biased region" description="Basic and acidic residues" evidence="5">
    <location>
        <begin position="1"/>
        <end position="11"/>
    </location>
</feature>
<evidence type="ECO:0000256" key="4">
    <source>
        <dbReference type="ARBA" id="ARBA00023136"/>
    </source>
</evidence>
<protein>
    <submittedName>
        <fullName evidence="7">DUF4870 domain-containing protein</fullName>
    </submittedName>
</protein>
<keyword evidence="4 6" id="KW-0472">Membrane</keyword>
<dbReference type="EMBL" id="JAKOOW010000005">
    <property type="protein sequence ID" value="MCG6503149.1"/>
    <property type="molecule type" value="Genomic_DNA"/>
</dbReference>
<evidence type="ECO:0000256" key="6">
    <source>
        <dbReference type="SAM" id="Phobius"/>
    </source>
</evidence>
<feature type="region of interest" description="Disordered" evidence="5">
    <location>
        <begin position="1"/>
        <end position="20"/>
    </location>
</feature>
<name>A0ABS9NK28_9NEIS</name>
<dbReference type="RefSeq" id="WP_238745207.1">
    <property type="nucleotide sequence ID" value="NZ_JAKOOW010000005.1"/>
</dbReference>
<dbReference type="InterPro" id="IPR019109">
    <property type="entry name" value="MamF_MmsF"/>
</dbReference>
<keyword evidence="8" id="KW-1185">Reference proteome</keyword>
<keyword evidence="3 6" id="KW-1133">Transmembrane helix</keyword>
<comment type="subcellular location">
    <subcellularLocation>
        <location evidence="1">Membrane</location>
        <topology evidence="1">Multi-pass membrane protein</topology>
    </subcellularLocation>
</comment>
<reference evidence="7 8" key="1">
    <citation type="submission" date="2022-02" db="EMBL/GenBank/DDBJ databases">
        <title>Genome sequence data of Kingella unionensis sp. nov. strain CICC 24913 (CCUG 75125).</title>
        <authorList>
            <person name="Xiao M."/>
        </authorList>
    </citation>
    <scope>NUCLEOTIDE SEQUENCE [LARGE SCALE GENOMIC DNA]</scope>
    <source>
        <strain evidence="7 8">CICC 24913</strain>
    </source>
</reference>
<gene>
    <name evidence="7" type="ORF">MB824_01350</name>
</gene>
<proteinExistence type="predicted"/>
<accession>A0ABS9NK28</accession>
<dbReference type="Pfam" id="PF09685">
    <property type="entry name" value="MamF_MmsF"/>
    <property type="match status" value="1"/>
</dbReference>
<organism evidence="7 8">
    <name type="scientific">Kingella pumchi</name>
    <dbReference type="NCBI Taxonomy" id="2779506"/>
    <lineage>
        <taxon>Bacteria</taxon>
        <taxon>Pseudomonadati</taxon>
        <taxon>Pseudomonadota</taxon>
        <taxon>Betaproteobacteria</taxon>
        <taxon>Neisseriales</taxon>
        <taxon>Neisseriaceae</taxon>
        <taxon>Kingella</taxon>
    </lineage>
</organism>
<sequence length="157" mass="16740">MSDLNLNKESEQPDSQSLAAQAQAAGEAAERVIAEDAARAAAQNTASAAVSADDANLAMLAHLLSIVFGFIAPLIIWMISKDQPQKGFVADQAKEALNFQITVIIALCIAGVLMVVFIGILLVPMILVVNFVLCILAGLKAREGVAYRYPFTLRLLK</sequence>
<keyword evidence="2 6" id="KW-0812">Transmembrane</keyword>
<evidence type="ECO:0000313" key="8">
    <source>
        <dbReference type="Proteomes" id="UP001298424"/>
    </source>
</evidence>
<feature type="transmembrane region" description="Helical" evidence="6">
    <location>
        <begin position="99"/>
        <end position="132"/>
    </location>
</feature>
<evidence type="ECO:0000256" key="1">
    <source>
        <dbReference type="ARBA" id="ARBA00004141"/>
    </source>
</evidence>
<dbReference type="Proteomes" id="UP001298424">
    <property type="component" value="Unassembled WGS sequence"/>
</dbReference>